<evidence type="ECO:0000256" key="1">
    <source>
        <dbReference type="ARBA" id="ARBA00004651"/>
    </source>
</evidence>
<gene>
    <name evidence="9" type="ORF">AVDCRST_MAG16-2045</name>
</gene>
<keyword evidence="3" id="KW-0813">Transport</keyword>
<dbReference type="InterPro" id="IPR002229">
    <property type="entry name" value="RhesusRHD"/>
</dbReference>
<dbReference type="AlphaFoldDB" id="A0A6J4LZH4"/>
<evidence type="ECO:0000256" key="5">
    <source>
        <dbReference type="ARBA" id="ARBA00022692"/>
    </source>
</evidence>
<proteinExistence type="inferred from homology"/>
<evidence type="ECO:0000313" key="9">
    <source>
        <dbReference type="EMBL" id="CAA9345638.1"/>
    </source>
</evidence>
<dbReference type="InterPro" id="IPR002549">
    <property type="entry name" value="AI-2E-like"/>
</dbReference>
<keyword evidence="5 8" id="KW-0812">Transmembrane</keyword>
<keyword evidence="4" id="KW-1003">Cell membrane</keyword>
<dbReference type="GO" id="GO:0005886">
    <property type="term" value="C:plasma membrane"/>
    <property type="evidence" value="ECO:0007669"/>
    <property type="project" value="UniProtKB-SubCell"/>
</dbReference>
<dbReference type="PANTHER" id="PTHR21716:SF53">
    <property type="entry name" value="PERMEASE PERM-RELATED"/>
    <property type="match status" value="1"/>
</dbReference>
<accession>A0A6J4LZH4</accession>
<dbReference type="EMBL" id="CADCUE010000183">
    <property type="protein sequence ID" value="CAA9345638.1"/>
    <property type="molecule type" value="Genomic_DNA"/>
</dbReference>
<evidence type="ECO:0000256" key="8">
    <source>
        <dbReference type="SAM" id="Phobius"/>
    </source>
</evidence>
<protein>
    <recommendedName>
        <fullName evidence="10">AI-2E family transporter</fullName>
    </recommendedName>
</protein>
<feature type="transmembrane region" description="Helical" evidence="8">
    <location>
        <begin position="298"/>
        <end position="325"/>
    </location>
</feature>
<reference evidence="9" key="1">
    <citation type="submission" date="2020-02" db="EMBL/GenBank/DDBJ databases">
        <authorList>
            <person name="Meier V. D."/>
        </authorList>
    </citation>
    <scope>NUCLEOTIDE SEQUENCE</scope>
    <source>
        <strain evidence="9">AVDCRST_MAG16</strain>
    </source>
</reference>
<comment type="subcellular location">
    <subcellularLocation>
        <location evidence="1">Cell membrane</location>
        <topology evidence="1">Multi-pass membrane protein</topology>
    </subcellularLocation>
</comment>
<organism evidence="9">
    <name type="scientific">uncultured Frankineae bacterium</name>
    <dbReference type="NCBI Taxonomy" id="437475"/>
    <lineage>
        <taxon>Bacteria</taxon>
        <taxon>Bacillati</taxon>
        <taxon>Actinomycetota</taxon>
        <taxon>Actinomycetes</taxon>
        <taxon>Frankiales</taxon>
        <taxon>environmental samples</taxon>
    </lineage>
</organism>
<keyword evidence="6 8" id="KW-1133">Transmembrane helix</keyword>
<feature type="transmembrane region" description="Helical" evidence="8">
    <location>
        <begin position="149"/>
        <end position="171"/>
    </location>
</feature>
<feature type="transmembrane region" description="Helical" evidence="8">
    <location>
        <begin position="62"/>
        <end position="87"/>
    </location>
</feature>
<evidence type="ECO:0000256" key="2">
    <source>
        <dbReference type="ARBA" id="ARBA00009773"/>
    </source>
</evidence>
<dbReference type="GO" id="GO:0055085">
    <property type="term" value="P:transmembrane transport"/>
    <property type="evidence" value="ECO:0007669"/>
    <property type="project" value="TreeGrafter"/>
</dbReference>
<evidence type="ECO:0000256" key="3">
    <source>
        <dbReference type="ARBA" id="ARBA00022448"/>
    </source>
</evidence>
<name>A0A6J4LZH4_9ACTN</name>
<dbReference type="PRINTS" id="PR00342">
    <property type="entry name" value="RHESUSRHD"/>
</dbReference>
<dbReference type="PANTHER" id="PTHR21716">
    <property type="entry name" value="TRANSMEMBRANE PROTEIN"/>
    <property type="match status" value="1"/>
</dbReference>
<evidence type="ECO:0000256" key="7">
    <source>
        <dbReference type="ARBA" id="ARBA00023136"/>
    </source>
</evidence>
<sequence length="345" mass="35025">MDVAVAWTWRLAVLAGGIVLVGIALGRVLLLTAAFAAALLLASLLHPLAGRAQRLGLSHRRAAALVFLLFVTTVVLVLVTLGGVVAAQVGDLTSGLSQATDQLLRALQSAGLPVEQRQLDRLREQGTGALQKGGAVSGALTAVGTLLDLVSGAVLALFILLVLLLDGRTVWDWVLRVLPLRARQPVDEAGTQAWHALTAYMRGILVVALVDSSLIALALLLIGVPAVAPLAALTFLGAFLPYAGATIAGLAAIAVALVAVGPVAGLLVLGAVVLVQMIDGYALEPLVLGKAVRLHPLAVVVVITLGGLLGGIGGAVVAVPLTGALNAAIAHLRLRGAAGQEVTTR</sequence>
<feature type="transmembrane region" description="Helical" evidence="8">
    <location>
        <begin position="247"/>
        <end position="278"/>
    </location>
</feature>
<feature type="transmembrane region" description="Helical" evidence="8">
    <location>
        <begin position="12"/>
        <end position="41"/>
    </location>
</feature>
<evidence type="ECO:0008006" key="10">
    <source>
        <dbReference type="Google" id="ProtNLM"/>
    </source>
</evidence>
<evidence type="ECO:0000256" key="4">
    <source>
        <dbReference type="ARBA" id="ARBA00022475"/>
    </source>
</evidence>
<keyword evidence="7 8" id="KW-0472">Membrane</keyword>
<evidence type="ECO:0000256" key="6">
    <source>
        <dbReference type="ARBA" id="ARBA00022989"/>
    </source>
</evidence>
<comment type="similarity">
    <text evidence="2">Belongs to the autoinducer-2 exporter (AI-2E) (TC 2.A.86) family.</text>
</comment>
<dbReference type="Pfam" id="PF01594">
    <property type="entry name" value="AI-2E_transport"/>
    <property type="match status" value="1"/>
</dbReference>